<gene>
    <name evidence="4" type="primary">fliW</name>
    <name evidence="5" type="ORF">C0099_00570</name>
</gene>
<keyword evidence="5" id="KW-0969">Cilium</keyword>
<dbReference type="Pfam" id="PF02623">
    <property type="entry name" value="FliW"/>
    <property type="match status" value="1"/>
</dbReference>
<evidence type="ECO:0000256" key="4">
    <source>
        <dbReference type="HAMAP-Rule" id="MF_01185"/>
    </source>
</evidence>
<keyword evidence="6" id="KW-1185">Reference proteome</keyword>
<keyword evidence="1 4" id="KW-0963">Cytoplasm</keyword>
<evidence type="ECO:0000256" key="3">
    <source>
        <dbReference type="ARBA" id="ARBA00022845"/>
    </source>
</evidence>
<evidence type="ECO:0000313" key="5">
    <source>
        <dbReference type="EMBL" id="AUN93558.1"/>
    </source>
</evidence>
<dbReference type="OrthoDB" id="9801235at2"/>
<dbReference type="SUPFAM" id="SSF141457">
    <property type="entry name" value="BH3618-like"/>
    <property type="match status" value="1"/>
</dbReference>
<dbReference type="RefSeq" id="WP_102245632.1">
    <property type="nucleotide sequence ID" value="NZ_CP025682.1"/>
</dbReference>
<evidence type="ECO:0000313" key="6">
    <source>
        <dbReference type="Proteomes" id="UP000242205"/>
    </source>
</evidence>
<evidence type="ECO:0000256" key="1">
    <source>
        <dbReference type="ARBA" id="ARBA00022490"/>
    </source>
</evidence>
<comment type="similarity">
    <text evidence="4">Belongs to the FliW family.</text>
</comment>
<keyword evidence="5" id="KW-0282">Flagellum</keyword>
<dbReference type="InterPro" id="IPR024046">
    <property type="entry name" value="Flagellar_assmbl_FliW_dom_sf"/>
</dbReference>
<reference evidence="5 6" key="1">
    <citation type="submission" date="2018-01" db="EMBL/GenBank/DDBJ databases">
        <authorList>
            <person name="Fu G.-Y."/>
        </authorList>
    </citation>
    <scope>NUCLEOTIDE SEQUENCE [LARGE SCALE GENOMIC DNA]</scope>
    <source>
        <strain evidence="5 6">SY39</strain>
    </source>
</reference>
<dbReference type="HAMAP" id="MF_01185">
    <property type="entry name" value="FliW"/>
    <property type="match status" value="1"/>
</dbReference>
<dbReference type="GO" id="GO:0044780">
    <property type="term" value="P:bacterial-type flagellum assembly"/>
    <property type="evidence" value="ECO:0007669"/>
    <property type="project" value="UniProtKB-UniRule"/>
</dbReference>
<keyword evidence="2 4" id="KW-1005">Bacterial flagellum biogenesis</keyword>
<keyword evidence="5" id="KW-0966">Cell projection</keyword>
<dbReference type="Proteomes" id="UP000242205">
    <property type="component" value="Chromosome"/>
</dbReference>
<name>A0A2I6S2W1_9RHOO</name>
<comment type="subunit">
    <text evidence="4">Interacts with translational regulator CsrA and flagellin(s).</text>
</comment>
<evidence type="ECO:0000256" key="2">
    <source>
        <dbReference type="ARBA" id="ARBA00022795"/>
    </source>
</evidence>
<protein>
    <recommendedName>
        <fullName evidence="4">Flagellar assembly factor FliW</fullName>
    </recommendedName>
</protein>
<comment type="function">
    <text evidence="4">Acts as an anti-CsrA protein, binds CsrA and prevents it from repressing translation of its target genes, one of which is flagellin. Binds to flagellin and participates in the assembly of the flagellum.</text>
</comment>
<proteinExistence type="inferred from homology"/>
<dbReference type="PANTHER" id="PTHR39190">
    <property type="entry name" value="FLAGELLAR ASSEMBLY FACTOR FLIW"/>
    <property type="match status" value="1"/>
</dbReference>
<dbReference type="KEGG" id="atw:C0099_00570"/>
<organism evidence="5 6">
    <name type="scientific">Pseudazoarcus pumilus</name>
    <dbReference type="NCBI Taxonomy" id="2067960"/>
    <lineage>
        <taxon>Bacteria</taxon>
        <taxon>Pseudomonadati</taxon>
        <taxon>Pseudomonadota</taxon>
        <taxon>Betaproteobacteria</taxon>
        <taxon>Rhodocyclales</taxon>
        <taxon>Zoogloeaceae</taxon>
        <taxon>Pseudazoarcus</taxon>
    </lineage>
</organism>
<keyword evidence="3 4" id="KW-0810">Translation regulation</keyword>
<dbReference type="AlphaFoldDB" id="A0A2I6S2W1"/>
<keyword evidence="4" id="KW-0143">Chaperone</keyword>
<dbReference type="EMBL" id="CP025682">
    <property type="protein sequence ID" value="AUN93558.1"/>
    <property type="molecule type" value="Genomic_DNA"/>
</dbReference>
<dbReference type="PANTHER" id="PTHR39190:SF1">
    <property type="entry name" value="FLAGELLAR ASSEMBLY FACTOR FLIW"/>
    <property type="match status" value="1"/>
</dbReference>
<dbReference type="InterPro" id="IPR003775">
    <property type="entry name" value="Flagellar_assembly_factor_FliW"/>
</dbReference>
<comment type="subcellular location">
    <subcellularLocation>
        <location evidence="4">Cytoplasm</location>
    </subcellularLocation>
</comment>
<dbReference type="GO" id="GO:0006417">
    <property type="term" value="P:regulation of translation"/>
    <property type="evidence" value="ECO:0007669"/>
    <property type="project" value="UniProtKB-KW"/>
</dbReference>
<dbReference type="GO" id="GO:0005737">
    <property type="term" value="C:cytoplasm"/>
    <property type="evidence" value="ECO:0007669"/>
    <property type="project" value="UniProtKB-SubCell"/>
</dbReference>
<accession>A0A2I6S2W1</accession>
<sequence>MKIESPVLGTLEIAEDKLIEFPNGLSGFEDLRRFALLHDEEAGTPGLHLLLAVDSPDLVFSVTEPANISVHYELSLTDEESAAIGLDDPSGAIVLVILRRTEADPDKPETAGLMANYMAPLVLNLATRRGLQKVMTRVDCEVTLRSV</sequence>
<dbReference type="Gene3D" id="2.30.290.10">
    <property type="entry name" value="BH3618-like"/>
    <property type="match status" value="1"/>
</dbReference>